<reference evidence="3" key="1">
    <citation type="submission" date="2018-11" db="EMBL/GenBank/DDBJ databases">
        <title>Complete genome sequence of Paenibacillus sp. ML311-T8.</title>
        <authorList>
            <person name="Nam Y.-D."/>
            <person name="Kang J."/>
            <person name="Chung W.-H."/>
            <person name="Park Y.S."/>
        </authorList>
    </citation>
    <scope>NUCLEOTIDE SEQUENCE [LARGE SCALE GENOMIC DNA]</scope>
    <source>
        <strain evidence="3">ML311-T8</strain>
    </source>
</reference>
<dbReference type="EMBL" id="CP034235">
    <property type="protein sequence ID" value="QGQ96665.1"/>
    <property type="molecule type" value="Genomic_DNA"/>
</dbReference>
<sequence>MIYSFLLYLHILSVIPSLGPFFVLIPLVRKLRTASSDELKIYLPTFTLAVRLSKHCGHVLVTSGVLMMWIGHISWLTSWVLITIFILVSSLYFIARAFSPTIRKLAIPDHNNRQELVNKLRFNVWLYVVLMVIMLWFMVNKPNFW</sequence>
<feature type="transmembrane region" description="Helical" evidence="1">
    <location>
        <begin position="76"/>
        <end position="99"/>
    </location>
</feature>
<dbReference type="Proteomes" id="UP000426246">
    <property type="component" value="Chromosome"/>
</dbReference>
<dbReference type="KEGG" id="ppsc:EHS13_18170"/>
<evidence type="ECO:0000313" key="3">
    <source>
        <dbReference type="Proteomes" id="UP000426246"/>
    </source>
</evidence>
<keyword evidence="1" id="KW-1133">Transmembrane helix</keyword>
<evidence type="ECO:0008006" key="4">
    <source>
        <dbReference type="Google" id="ProtNLM"/>
    </source>
</evidence>
<name>A0A6B8RMA7_9BACL</name>
<proteinExistence type="predicted"/>
<gene>
    <name evidence="2" type="ORF">EHS13_18170</name>
</gene>
<dbReference type="OrthoDB" id="2436717at2"/>
<dbReference type="AlphaFoldDB" id="A0A6B8RMA7"/>
<keyword evidence="1" id="KW-0812">Transmembrane</keyword>
<feature type="transmembrane region" description="Helical" evidence="1">
    <location>
        <begin position="6"/>
        <end position="28"/>
    </location>
</feature>
<organism evidence="2 3">
    <name type="scientific">Paenibacillus psychroresistens</name>
    <dbReference type="NCBI Taxonomy" id="1778678"/>
    <lineage>
        <taxon>Bacteria</taxon>
        <taxon>Bacillati</taxon>
        <taxon>Bacillota</taxon>
        <taxon>Bacilli</taxon>
        <taxon>Bacillales</taxon>
        <taxon>Paenibacillaceae</taxon>
        <taxon>Paenibacillus</taxon>
    </lineage>
</organism>
<evidence type="ECO:0000313" key="2">
    <source>
        <dbReference type="EMBL" id="QGQ96665.1"/>
    </source>
</evidence>
<keyword evidence="3" id="KW-1185">Reference proteome</keyword>
<accession>A0A6B8RMA7</accession>
<keyword evidence="1" id="KW-0472">Membrane</keyword>
<feature type="transmembrane region" description="Helical" evidence="1">
    <location>
        <begin position="120"/>
        <end position="139"/>
    </location>
</feature>
<protein>
    <recommendedName>
        <fullName evidence="4">DUF2269 family protein</fullName>
    </recommendedName>
</protein>
<evidence type="ECO:0000256" key="1">
    <source>
        <dbReference type="SAM" id="Phobius"/>
    </source>
</evidence>
<dbReference type="RefSeq" id="WP_155701738.1">
    <property type="nucleotide sequence ID" value="NZ_CP034235.1"/>
</dbReference>